<dbReference type="CDD" id="cd00009">
    <property type="entry name" value="AAA"/>
    <property type="match status" value="1"/>
</dbReference>
<dbReference type="InterPro" id="IPR025943">
    <property type="entry name" value="Sigma_54_int_dom_ATP-bd_2"/>
</dbReference>
<dbReference type="Pfam" id="PF13185">
    <property type="entry name" value="GAF_2"/>
    <property type="match status" value="1"/>
</dbReference>
<dbReference type="Gene3D" id="1.10.8.60">
    <property type="match status" value="1"/>
</dbReference>
<dbReference type="KEGG" id="bsed:DN745_09650"/>
<proteinExistence type="predicted"/>
<dbReference type="PROSITE" id="PS00688">
    <property type="entry name" value="SIGMA54_INTERACT_3"/>
    <property type="match status" value="1"/>
</dbReference>
<dbReference type="GO" id="GO:0043565">
    <property type="term" value="F:sequence-specific DNA binding"/>
    <property type="evidence" value="ECO:0007669"/>
    <property type="project" value="InterPro"/>
</dbReference>
<name>A0A2Z4FLF7_9DELT</name>
<dbReference type="InterPro" id="IPR003593">
    <property type="entry name" value="AAA+_ATPase"/>
</dbReference>
<gene>
    <name evidence="2" type="ORF">DN745_09650</name>
</gene>
<dbReference type="InterPro" id="IPR032030">
    <property type="entry name" value="YscD_cytoplasmic_dom"/>
</dbReference>
<dbReference type="Gene3D" id="3.30.450.40">
    <property type="match status" value="1"/>
</dbReference>
<dbReference type="CDD" id="cd00060">
    <property type="entry name" value="FHA"/>
    <property type="match status" value="1"/>
</dbReference>
<dbReference type="PROSITE" id="PS00675">
    <property type="entry name" value="SIGMA54_INTERACT_1"/>
    <property type="match status" value="1"/>
</dbReference>
<dbReference type="RefSeq" id="WP_111334358.1">
    <property type="nucleotide sequence ID" value="NZ_CP030032.1"/>
</dbReference>
<organism evidence="2 3">
    <name type="scientific">Bradymonas sediminis</name>
    <dbReference type="NCBI Taxonomy" id="1548548"/>
    <lineage>
        <taxon>Bacteria</taxon>
        <taxon>Deltaproteobacteria</taxon>
        <taxon>Bradymonadales</taxon>
        <taxon>Bradymonadaceae</taxon>
        <taxon>Bradymonas</taxon>
    </lineage>
</organism>
<dbReference type="Gene3D" id="1.10.10.60">
    <property type="entry name" value="Homeodomain-like"/>
    <property type="match status" value="1"/>
</dbReference>
<dbReference type="InterPro" id="IPR025944">
    <property type="entry name" value="Sigma_54_int_dom_CS"/>
</dbReference>
<dbReference type="GO" id="GO:0005524">
    <property type="term" value="F:ATP binding"/>
    <property type="evidence" value="ECO:0007669"/>
    <property type="project" value="InterPro"/>
</dbReference>
<dbReference type="InterPro" id="IPR002078">
    <property type="entry name" value="Sigma_54_int"/>
</dbReference>
<dbReference type="InterPro" id="IPR002197">
    <property type="entry name" value="HTH_Fis"/>
</dbReference>
<dbReference type="SUPFAM" id="SSF49879">
    <property type="entry name" value="SMAD/FHA domain"/>
    <property type="match status" value="1"/>
</dbReference>
<dbReference type="InterPro" id="IPR008984">
    <property type="entry name" value="SMAD_FHA_dom_sf"/>
</dbReference>
<dbReference type="PANTHER" id="PTHR32071">
    <property type="entry name" value="TRANSCRIPTIONAL REGULATORY PROTEIN"/>
    <property type="match status" value="1"/>
</dbReference>
<dbReference type="InterPro" id="IPR009057">
    <property type="entry name" value="Homeodomain-like_sf"/>
</dbReference>
<dbReference type="GO" id="GO:0006355">
    <property type="term" value="P:regulation of DNA-templated transcription"/>
    <property type="evidence" value="ECO:0007669"/>
    <property type="project" value="InterPro"/>
</dbReference>
<sequence length="616" mass="67747">MPILNITSSDSFAGGTFVLRKVLTSIGSGRGNDLVLDTPEVESNHALIQLVGDGFEIQAVARGCEIRVNGRKKKKARLAHGDEVQIGGVDLAFSMFGPVEASSQPPSQTSPSGIQKTPAPSDAAGELAHDEIEGYRKLHLFSQKLLSDYELPTLLENLLDAVVSITAADKGFLILVEDETFQIKVARNIDRQNIEDAVAQVSDSIIGKVIDTREPLIVSDALTHAEFNSSRSVINLNLSSVMCVPLLDRGQLLGLIYVGNENFRNLFEQRHLDLLTIFASQASLIVANAIMVRGLQDDKKLLNQRLSEKRFGRIIGACDAMREIYRTVEKVAPTTVNVLVTGETGTGKELIAHEIHQRSPRAKGPFVTLNCGAIPESLLESELFGHVKGAFTGASETRKGKFQAADGGTIFLDEIGEMPVNLQVKLLRVLQEHTVTKVGATAPEKVDIRVVAATNRNLEKAVENGDFREDLYYRLNVLMLELPALKERGNDVVLIAKFLLNELAEELGLPHKELSKESIQALRKYAWPGNIRQLENHLKKALVLADNAILSPKDLGLPPEILEPVMPLADAKERFALRYINEILQQNDGNRTQTARDLGIDPRTVFRYLEKNDAES</sequence>
<dbReference type="Gene3D" id="3.40.50.300">
    <property type="entry name" value="P-loop containing nucleotide triphosphate hydrolases"/>
    <property type="match status" value="1"/>
</dbReference>
<dbReference type="InterPro" id="IPR003018">
    <property type="entry name" value="GAF"/>
</dbReference>
<feature type="region of interest" description="Disordered" evidence="1">
    <location>
        <begin position="100"/>
        <end position="125"/>
    </location>
</feature>
<dbReference type="InterPro" id="IPR025662">
    <property type="entry name" value="Sigma_54_int_dom_ATP-bd_1"/>
</dbReference>
<evidence type="ECO:0000313" key="2">
    <source>
        <dbReference type="EMBL" id="AWV89586.1"/>
    </source>
</evidence>
<dbReference type="InterPro" id="IPR027417">
    <property type="entry name" value="P-loop_NTPase"/>
</dbReference>
<dbReference type="SMART" id="SM00065">
    <property type="entry name" value="GAF"/>
    <property type="match status" value="1"/>
</dbReference>
<dbReference type="SMART" id="SM00382">
    <property type="entry name" value="AAA"/>
    <property type="match status" value="1"/>
</dbReference>
<dbReference type="InterPro" id="IPR029016">
    <property type="entry name" value="GAF-like_dom_sf"/>
</dbReference>
<evidence type="ECO:0000256" key="1">
    <source>
        <dbReference type="SAM" id="MobiDB-lite"/>
    </source>
</evidence>
<dbReference type="FunFam" id="3.40.50.300:FF:000006">
    <property type="entry name" value="DNA-binding transcriptional regulator NtrC"/>
    <property type="match status" value="1"/>
</dbReference>
<evidence type="ECO:0000313" key="3">
    <source>
        <dbReference type="Proteomes" id="UP000249799"/>
    </source>
</evidence>
<dbReference type="Pfam" id="PF25601">
    <property type="entry name" value="AAA_lid_14"/>
    <property type="match status" value="1"/>
</dbReference>
<accession>A0A2Z4FLF7</accession>
<dbReference type="Gene3D" id="2.60.200.20">
    <property type="match status" value="1"/>
</dbReference>
<dbReference type="SUPFAM" id="SSF52540">
    <property type="entry name" value="P-loop containing nucleoside triphosphate hydrolases"/>
    <property type="match status" value="1"/>
</dbReference>
<protein>
    <submittedName>
        <fullName evidence="2">Fis family transcriptional regulator</fullName>
    </submittedName>
</protein>
<dbReference type="Pfam" id="PF02954">
    <property type="entry name" value="HTH_8"/>
    <property type="match status" value="1"/>
</dbReference>
<dbReference type="Proteomes" id="UP000249799">
    <property type="component" value="Chromosome"/>
</dbReference>
<dbReference type="InterPro" id="IPR058031">
    <property type="entry name" value="AAA_lid_NorR"/>
</dbReference>
<dbReference type="EMBL" id="CP030032">
    <property type="protein sequence ID" value="AWV89586.1"/>
    <property type="molecule type" value="Genomic_DNA"/>
</dbReference>
<dbReference type="Pfam" id="PF00158">
    <property type="entry name" value="Sigma54_activat"/>
    <property type="match status" value="1"/>
</dbReference>
<reference evidence="2 3" key="1">
    <citation type="submission" date="2018-06" db="EMBL/GenBank/DDBJ databases">
        <title>Lujinxingia sediminis gen. nov. sp. nov., a new facultative anaerobic member of the class Deltaproteobacteria, and proposal of Lujinxingaceae fam. nov.</title>
        <authorList>
            <person name="Guo L.-Y."/>
            <person name="Li C.-M."/>
            <person name="Wang S."/>
            <person name="Du Z.-J."/>
        </authorList>
    </citation>
    <scope>NUCLEOTIDE SEQUENCE [LARGE SCALE GENOMIC DNA]</scope>
    <source>
        <strain evidence="2 3">FA350</strain>
    </source>
</reference>
<dbReference type="PROSITE" id="PS50045">
    <property type="entry name" value="SIGMA54_INTERACT_4"/>
    <property type="match status" value="1"/>
</dbReference>
<dbReference type="OrthoDB" id="9802322at2"/>
<dbReference type="Pfam" id="PF16697">
    <property type="entry name" value="Yop-YscD_cpl"/>
    <property type="match status" value="1"/>
</dbReference>
<dbReference type="AlphaFoldDB" id="A0A2Z4FLF7"/>
<dbReference type="PROSITE" id="PS00676">
    <property type="entry name" value="SIGMA54_INTERACT_2"/>
    <property type="match status" value="1"/>
</dbReference>
<dbReference type="SUPFAM" id="SSF55781">
    <property type="entry name" value="GAF domain-like"/>
    <property type="match status" value="1"/>
</dbReference>
<feature type="compositionally biased region" description="Low complexity" evidence="1">
    <location>
        <begin position="102"/>
        <end position="112"/>
    </location>
</feature>
<dbReference type="SUPFAM" id="SSF46689">
    <property type="entry name" value="Homeodomain-like"/>
    <property type="match status" value="1"/>
</dbReference>
<keyword evidence="3" id="KW-1185">Reference proteome</keyword>